<feature type="domain" description="Autophagy-related protein 16" evidence="5">
    <location>
        <begin position="199"/>
        <end position="387"/>
    </location>
</feature>
<keyword evidence="1 3" id="KW-0853">WD repeat</keyword>
<reference evidence="7 8" key="1">
    <citation type="journal article" date="2018" name="Cell">
        <title>The Chara Genome: Secondary Complexity and Implications for Plant Terrestrialization.</title>
        <authorList>
            <person name="Nishiyama T."/>
            <person name="Sakayama H."/>
            <person name="Vries J.D."/>
            <person name="Buschmann H."/>
            <person name="Saint-Marcoux D."/>
            <person name="Ullrich K.K."/>
            <person name="Haas F.B."/>
            <person name="Vanderstraeten L."/>
            <person name="Becker D."/>
            <person name="Lang D."/>
            <person name="Vosolsobe S."/>
            <person name="Rombauts S."/>
            <person name="Wilhelmsson P.K.I."/>
            <person name="Janitza P."/>
            <person name="Kern R."/>
            <person name="Heyl A."/>
            <person name="Rumpler F."/>
            <person name="Villalobos L.I.A.C."/>
            <person name="Clay J.M."/>
            <person name="Skokan R."/>
            <person name="Toyoda A."/>
            <person name="Suzuki Y."/>
            <person name="Kagoshima H."/>
            <person name="Schijlen E."/>
            <person name="Tajeshwar N."/>
            <person name="Catarino B."/>
            <person name="Hetherington A.J."/>
            <person name="Saltykova A."/>
            <person name="Bonnot C."/>
            <person name="Breuninger H."/>
            <person name="Symeonidi A."/>
            <person name="Radhakrishnan G.V."/>
            <person name="Van Nieuwerburgh F."/>
            <person name="Deforce D."/>
            <person name="Chang C."/>
            <person name="Karol K.G."/>
            <person name="Hedrich R."/>
            <person name="Ulvskov P."/>
            <person name="Glockner G."/>
            <person name="Delwiche C.F."/>
            <person name="Petrasek J."/>
            <person name="Van de Peer Y."/>
            <person name="Friml J."/>
            <person name="Beilby M."/>
            <person name="Dolan L."/>
            <person name="Kohara Y."/>
            <person name="Sugano S."/>
            <person name="Fujiyama A."/>
            <person name="Delaux P.-M."/>
            <person name="Quint M."/>
            <person name="TheiBen G."/>
            <person name="Hagemann M."/>
            <person name="Harholt J."/>
            <person name="Dunand C."/>
            <person name="Zachgo S."/>
            <person name="Langdale J."/>
            <person name="Maumus F."/>
            <person name="Straeten D.V.D."/>
            <person name="Gould S.B."/>
            <person name="Rensing S.A."/>
        </authorList>
    </citation>
    <scope>NUCLEOTIDE SEQUENCE [LARGE SCALE GENOMIC DNA]</scope>
    <source>
        <strain evidence="7 8">S276</strain>
    </source>
</reference>
<dbReference type="InterPro" id="IPR024977">
    <property type="entry name" value="Apc4-like_WD40_dom"/>
</dbReference>
<feature type="repeat" description="WD" evidence="3">
    <location>
        <begin position="582"/>
        <end position="610"/>
    </location>
</feature>
<evidence type="ECO:0000313" key="7">
    <source>
        <dbReference type="EMBL" id="GBG83408.1"/>
    </source>
</evidence>
<dbReference type="InterPro" id="IPR019775">
    <property type="entry name" value="WD40_repeat_CS"/>
</dbReference>
<feature type="repeat" description="WD" evidence="3">
    <location>
        <begin position="490"/>
        <end position="522"/>
    </location>
</feature>
<feature type="domain" description="Anaphase-promoting complex subunit 4-like WD40" evidence="6">
    <location>
        <begin position="484"/>
        <end position="534"/>
    </location>
</feature>
<keyword evidence="2" id="KW-0677">Repeat</keyword>
<dbReference type="InterPro" id="IPR036322">
    <property type="entry name" value="WD40_repeat_dom_sf"/>
</dbReference>
<feature type="repeat" description="WD" evidence="3">
    <location>
        <begin position="611"/>
        <end position="643"/>
    </location>
</feature>
<dbReference type="PROSITE" id="PS50082">
    <property type="entry name" value="WD_REPEATS_2"/>
    <property type="match status" value="4"/>
</dbReference>
<dbReference type="PROSITE" id="PS50294">
    <property type="entry name" value="WD_REPEATS_REGION"/>
    <property type="match status" value="1"/>
</dbReference>
<sequence>MLSVKVLVGSLIFSKAPFTAARSYLRGLRSLTSFCTSDTNFSTLPSSSAAFCPAPLVPACVFGTCAFSACFVLDNSTLSALSMIDLSSDAVTGSFAFCSSGATSDLFVLPSFLSGCNDFLSAGFMTCIWLCLLLLSFALPWVPSLSLSSDERLVDDVCFRQRGEANCATLLLPKDLRQKMATAMKGGFAITAAKVQVLLRNRDEVDAFQELVEGYGLYLGLATEAADRVCVLEKKLVQVQDDRDTVAAVLQRTERTIQRSPDIDALEAKVAALQQDLGQSYKASAEVSQQLVQASSLAQSLREELEEKKKVVVNLQESRAVADAKVDYLEGALKEKTNAVELASMEAEAAVRERIEVEEKLRIAEAENRSFVDKLMEFKLKEAEKINELNAMYEDMVKQFQRTQLQVGVGVWVCMRLCASACDASLPVRKCRSVWVFGCACGCVRARAMLLCLFANAVKAPICTFQIRNPEEAKRGYGIQTILTHSNCNALCLTPDGAMICTGHTDGHLRFWEMKNGVLVNEVPAHSRAITSVSVSQGGTSILTNGRDNVLNVFDLRTFEARCTLRAPGYLAPSNWSRACMSPDDKYIAAGSSDSNVYVWSHTTASLERVLRGHASPVFSCAWCDLGRPLVSCDKNGFLLVWE</sequence>
<keyword evidence="4" id="KW-0175">Coiled coil</keyword>
<dbReference type="Pfam" id="PF08614">
    <property type="entry name" value="ATG16"/>
    <property type="match status" value="1"/>
</dbReference>
<dbReference type="Gramene" id="GBG83408">
    <property type="protein sequence ID" value="GBG83408"/>
    <property type="gene ID" value="CBR_g37122"/>
</dbReference>
<protein>
    <submittedName>
        <fullName evidence="7">Uncharacterized protein</fullName>
    </submittedName>
</protein>
<dbReference type="PANTHER" id="PTHR19878">
    <property type="entry name" value="AUTOPHAGY PROTEIN 16-LIKE"/>
    <property type="match status" value="1"/>
</dbReference>
<gene>
    <name evidence="7" type="ORF">CBR_g37122</name>
</gene>
<dbReference type="PROSITE" id="PS00678">
    <property type="entry name" value="WD_REPEATS_1"/>
    <property type="match status" value="1"/>
</dbReference>
<dbReference type="InterPro" id="IPR015943">
    <property type="entry name" value="WD40/YVTN_repeat-like_dom_sf"/>
</dbReference>
<keyword evidence="8" id="KW-1185">Reference proteome</keyword>
<dbReference type="EMBL" id="BFEA01000438">
    <property type="protein sequence ID" value="GBG83408.1"/>
    <property type="molecule type" value="Genomic_DNA"/>
</dbReference>
<evidence type="ECO:0000259" key="6">
    <source>
        <dbReference type="Pfam" id="PF12894"/>
    </source>
</evidence>
<dbReference type="OrthoDB" id="538223at2759"/>
<evidence type="ECO:0000256" key="2">
    <source>
        <dbReference type="ARBA" id="ARBA00022737"/>
    </source>
</evidence>
<dbReference type="InterPro" id="IPR013923">
    <property type="entry name" value="Autophagy-rel_prot_16_dom"/>
</dbReference>
<comment type="caution">
    <text evidence="7">The sequence shown here is derived from an EMBL/GenBank/DDBJ whole genome shotgun (WGS) entry which is preliminary data.</text>
</comment>
<accession>A0A388LM65</accession>
<evidence type="ECO:0000256" key="1">
    <source>
        <dbReference type="ARBA" id="ARBA00022574"/>
    </source>
</evidence>
<proteinExistence type="predicted"/>
<name>A0A388LM65_CHABU</name>
<dbReference type="SUPFAM" id="SSF50978">
    <property type="entry name" value="WD40 repeat-like"/>
    <property type="match status" value="1"/>
</dbReference>
<dbReference type="GO" id="GO:0000045">
    <property type="term" value="P:autophagosome assembly"/>
    <property type="evidence" value="ECO:0007669"/>
    <property type="project" value="InterPro"/>
</dbReference>
<evidence type="ECO:0000256" key="3">
    <source>
        <dbReference type="PROSITE-ProRule" id="PRU00221"/>
    </source>
</evidence>
<evidence type="ECO:0000313" key="8">
    <source>
        <dbReference type="Proteomes" id="UP000265515"/>
    </source>
</evidence>
<dbReference type="STRING" id="69332.A0A388LM65"/>
<dbReference type="InterPro" id="IPR045160">
    <property type="entry name" value="ATG16"/>
</dbReference>
<feature type="coiled-coil region" evidence="4">
    <location>
        <begin position="263"/>
        <end position="406"/>
    </location>
</feature>
<dbReference type="SMART" id="SM00320">
    <property type="entry name" value="WD40"/>
    <property type="match status" value="4"/>
</dbReference>
<evidence type="ECO:0000259" key="5">
    <source>
        <dbReference type="Pfam" id="PF08614"/>
    </source>
</evidence>
<dbReference type="Proteomes" id="UP000265515">
    <property type="component" value="Unassembled WGS sequence"/>
</dbReference>
<dbReference type="Pfam" id="PF12894">
    <property type="entry name" value="ANAPC4_WD40"/>
    <property type="match status" value="1"/>
</dbReference>
<dbReference type="Pfam" id="PF00400">
    <property type="entry name" value="WD40"/>
    <property type="match status" value="2"/>
</dbReference>
<dbReference type="PANTHER" id="PTHR19878:SF8">
    <property type="entry name" value="AUTOPHAGY-RELATED 16, ISOFORM F"/>
    <property type="match status" value="1"/>
</dbReference>
<feature type="repeat" description="WD" evidence="3">
    <location>
        <begin position="523"/>
        <end position="564"/>
    </location>
</feature>
<dbReference type="Gene3D" id="2.130.10.10">
    <property type="entry name" value="YVTN repeat-like/Quinoprotein amine dehydrogenase"/>
    <property type="match status" value="1"/>
</dbReference>
<organism evidence="7 8">
    <name type="scientific">Chara braunii</name>
    <name type="common">Braun's stonewort</name>
    <dbReference type="NCBI Taxonomy" id="69332"/>
    <lineage>
        <taxon>Eukaryota</taxon>
        <taxon>Viridiplantae</taxon>
        <taxon>Streptophyta</taxon>
        <taxon>Charophyceae</taxon>
        <taxon>Charales</taxon>
        <taxon>Characeae</taxon>
        <taxon>Chara</taxon>
    </lineage>
</organism>
<evidence type="ECO:0000256" key="4">
    <source>
        <dbReference type="SAM" id="Coils"/>
    </source>
</evidence>
<dbReference type="AlphaFoldDB" id="A0A388LM65"/>
<dbReference type="InterPro" id="IPR001680">
    <property type="entry name" value="WD40_rpt"/>
</dbReference>